<dbReference type="EMBL" id="JAHXPT010000006">
    <property type="protein sequence ID" value="MBW6410274.1"/>
    <property type="molecule type" value="Genomic_DNA"/>
</dbReference>
<dbReference type="Proteomes" id="UP001519921">
    <property type="component" value="Unassembled WGS sequence"/>
</dbReference>
<proteinExistence type="predicted"/>
<feature type="domain" description="Phage replisome organiser N-terminal" evidence="1">
    <location>
        <begin position="7"/>
        <end position="120"/>
    </location>
</feature>
<organism evidence="2 3">
    <name type="scientific">Clostridium weizhouense</name>
    <dbReference type="NCBI Taxonomy" id="2859781"/>
    <lineage>
        <taxon>Bacteria</taxon>
        <taxon>Bacillati</taxon>
        <taxon>Bacillota</taxon>
        <taxon>Clostridia</taxon>
        <taxon>Eubacteriales</taxon>
        <taxon>Clostridiaceae</taxon>
        <taxon>Clostridium</taxon>
    </lineage>
</organism>
<dbReference type="InterPro" id="IPR010056">
    <property type="entry name" value="Phage_rep_org__N"/>
</dbReference>
<protein>
    <submittedName>
        <fullName evidence="2">Phage replisome organizer N-terminal domain-containing protein</fullName>
    </submittedName>
</protein>
<dbReference type="NCBIfam" id="TIGR01714">
    <property type="entry name" value="phage_rep_org_N"/>
    <property type="match status" value="1"/>
</dbReference>
<reference evidence="2 3" key="1">
    <citation type="submission" date="2021-07" db="EMBL/GenBank/DDBJ databases">
        <title>Clostridium weizhouense sp. nov., an anaerobic bacterium isolated from activated sludge of Petroleum wastewater.</title>
        <authorList>
            <person name="Li Q."/>
        </authorList>
    </citation>
    <scope>NUCLEOTIDE SEQUENCE [LARGE SCALE GENOMIC DNA]</scope>
    <source>
        <strain evidence="2 3">YB-6</strain>
    </source>
</reference>
<evidence type="ECO:0000313" key="2">
    <source>
        <dbReference type="EMBL" id="MBW6410274.1"/>
    </source>
</evidence>
<dbReference type="Pfam" id="PF09681">
    <property type="entry name" value="Phage_rep_org_N"/>
    <property type="match status" value="1"/>
</dbReference>
<keyword evidence="3" id="KW-1185">Reference proteome</keyword>
<comment type="caution">
    <text evidence="2">The sequence shown here is derived from an EMBL/GenBank/DDBJ whole genome shotgun (WGS) entry which is preliminary data.</text>
</comment>
<evidence type="ECO:0000259" key="1">
    <source>
        <dbReference type="Pfam" id="PF09681"/>
    </source>
</evidence>
<dbReference type="RefSeq" id="WP_219779453.1">
    <property type="nucleotide sequence ID" value="NZ_JAHXPT010000006.1"/>
</dbReference>
<gene>
    <name evidence="2" type="ORF">KYD98_09215</name>
</gene>
<evidence type="ECO:0000313" key="3">
    <source>
        <dbReference type="Proteomes" id="UP001519921"/>
    </source>
</evidence>
<name>A0ABS7ANM6_9CLOT</name>
<accession>A0ABS7ANM6</accession>
<sequence length="267" mass="30977">MSERKIVKLRVDMYSDTKFKIIDTMEERDVIHYIWTRLLTLAGKVNLEGHLYLSKSIPYTIETLALEFNRSFEKVELALKVFMDLEMIELTEGNVYRVKNFVKHQNIKSKKKVDILETEKSKLNNSKVIDFESTPKTDIDLKDGIRIKDNMKIKYDNIDNSVLVEDFDKLEITNNIKQPVDKSSLDKNLLGNEVNSEDKMNVEKEFVLSKGSSKKKKCKSKKKDDDNIELCEDDDSTELCEDGKNNEELCEFGDKIPEGKVITIFKV</sequence>